<evidence type="ECO:0000259" key="11">
    <source>
        <dbReference type="PROSITE" id="PS51259"/>
    </source>
</evidence>
<dbReference type="RefSeq" id="XP_025412275.1">
    <property type="nucleotide sequence ID" value="XM_025556490.1"/>
</dbReference>
<dbReference type="Gene3D" id="2.60.40.150">
    <property type="entry name" value="C2 domain"/>
    <property type="match status" value="3"/>
</dbReference>
<dbReference type="GO" id="GO:0005509">
    <property type="term" value="F:calcium ion binding"/>
    <property type="evidence" value="ECO:0007669"/>
    <property type="project" value="InterPro"/>
</dbReference>
<feature type="region of interest" description="Disordered" evidence="7">
    <location>
        <begin position="613"/>
        <end position="637"/>
    </location>
</feature>
<feature type="compositionally biased region" description="Polar residues" evidence="7">
    <location>
        <begin position="212"/>
        <end position="228"/>
    </location>
</feature>
<keyword evidence="4" id="KW-0862">Zinc</keyword>
<reference evidence="13" key="1">
    <citation type="submission" date="2025-08" db="UniProtKB">
        <authorList>
            <consortium name="RefSeq"/>
        </authorList>
    </citation>
    <scope>IDENTIFICATION</scope>
    <source>
        <tissue evidence="13">Whole body</tissue>
    </source>
</reference>
<evidence type="ECO:0000256" key="2">
    <source>
        <dbReference type="ARBA" id="ARBA00022737"/>
    </source>
</evidence>
<evidence type="ECO:0000259" key="8">
    <source>
        <dbReference type="PROSITE" id="PS50004"/>
    </source>
</evidence>
<dbReference type="GO" id="GO:0099525">
    <property type="term" value="P:presynaptic dense core vesicle exocytosis"/>
    <property type="evidence" value="ECO:0007669"/>
    <property type="project" value="TreeGrafter"/>
</dbReference>
<organism evidence="12 13">
    <name type="scientific">Sipha flava</name>
    <name type="common">yellow sugarcane aphid</name>
    <dbReference type="NCBI Taxonomy" id="143950"/>
    <lineage>
        <taxon>Eukaryota</taxon>
        <taxon>Metazoa</taxon>
        <taxon>Ecdysozoa</taxon>
        <taxon>Arthropoda</taxon>
        <taxon>Hexapoda</taxon>
        <taxon>Insecta</taxon>
        <taxon>Pterygota</taxon>
        <taxon>Neoptera</taxon>
        <taxon>Paraneoptera</taxon>
        <taxon>Hemiptera</taxon>
        <taxon>Sternorrhyncha</taxon>
        <taxon>Aphidomorpha</taxon>
        <taxon>Aphidoidea</taxon>
        <taxon>Aphididae</taxon>
        <taxon>Sipha</taxon>
    </lineage>
</organism>
<dbReference type="InterPro" id="IPR037302">
    <property type="entry name" value="Unc-13_C2B"/>
</dbReference>
<dbReference type="InterPro" id="IPR016024">
    <property type="entry name" value="ARM-type_fold"/>
</dbReference>
<keyword evidence="2" id="KW-0677">Repeat</keyword>
<feature type="domain" description="C2" evidence="8">
    <location>
        <begin position="1"/>
        <end position="98"/>
    </location>
</feature>
<dbReference type="SUPFAM" id="SSF49562">
    <property type="entry name" value="C2 domain (Calcium/lipid-binding domain, CaLB)"/>
    <property type="match status" value="3"/>
</dbReference>
<keyword evidence="1" id="KW-0479">Metal-binding</keyword>
<dbReference type="OrthoDB" id="10053234at2759"/>
<evidence type="ECO:0000256" key="4">
    <source>
        <dbReference type="ARBA" id="ARBA00022833"/>
    </source>
</evidence>
<evidence type="ECO:0000259" key="9">
    <source>
        <dbReference type="PROSITE" id="PS50081"/>
    </source>
</evidence>
<evidence type="ECO:0000256" key="5">
    <source>
        <dbReference type="ARBA" id="ARBA00022837"/>
    </source>
</evidence>
<dbReference type="InterPro" id="IPR046349">
    <property type="entry name" value="C1-like_sf"/>
</dbReference>
<name>A0A8B8FPJ3_9HEMI</name>
<feature type="compositionally biased region" description="Acidic residues" evidence="7">
    <location>
        <begin position="1881"/>
        <end position="1905"/>
    </location>
</feature>
<dbReference type="GeneID" id="112684807"/>
<evidence type="ECO:0000256" key="6">
    <source>
        <dbReference type="SAM" id="Coils"/>
    </source>
</evidence>
<feature type="region of interest" description="Disordered" evidence="7">
    <location>
        <begin position="776"/>
        <end position="799"/>
    </location>
</feature>
<dbReference type="FunFam" id="2.60.40.150:FF:000002">
    <property type="entry name" value="Protein unc-13 homolog B"/>
    <property type="match status" value="1"/>
</dbReference>
<proteinExistence type="predicted"/>
<evidence type="ECO:0000313" key="12">
    <source>
        <dbReference type="Proteomes" id="UP000694846"/>
    </source>
</evidence>
<dbReference type="SMART" id="SM01145">
    <property type="entry name" value="DUF1041"/>
    <property type="match status" value="1"/>
</dbReference>
<feature type="compositionally biased region" description="Polar residues" evidence="7">
    <location>
        <begin position="665"/>
        <end position="680"/>
    </location>
</feature>
<feature type="domain" description="C2" evidence="8">
    <location>
        <begin position="1934"/>
        <end position="2061"/>
    </location>
</feature>
<dbReference type="CTD" id="43841"/>
<dbReference type="SUPFAM" id="SSF48371">
    <property type="entry name" value="ARM repeat"/>
    <property type="match status" value="1"/>
</dbReference>
<dbReference type="InterPro" id="IPR000008">
    <property type="entry name" value="C2_dom"/>
</dbReference>
<accession>A0A8B8FPJ3</accession>
<dbReference type="PROSITE" id="PS00479">
    <property type="entry name" value="ZF_DAG_PE_1"/>
    <property type="match status" value="1"/>
</dbReference>
<dbReference type="SMART" id="SM00109">
    <property type="entry name" value="C1"/>
    <property type="match status" value="1"/>
</dbReference>
<dbReference type="FunFam" id="3.30.60.20:FF:000001">
    <property type="entry name" value="Protein unc-13 homolog B"/>
    <property type="match status" value="1"/>
</dbReference>
<feature type="region of interest" description="Disordered" evidence="7">
    <location>
        <begin position="209"/>
        <end position="232"/>
    </location>
</feature>
<feature type="region of interest" description="Disordered" evidence="7">
    <location>
        <begin position="652"/>
        <end position="710"/>
    </location>
</feature>
<feature type="coiled-coil region" evidence="6">
    <location>
        <begin position="724"/>
        <end position="759"/>
    </location>
</feature>
<dbReference type="PROSITE" id="PS50004">
    <property type="entry name" value="C2"/>
    <property type="match status" value="3"/>
</dbReference>
<dbReference type="GO" id="GO:0008270">
    <property type="term" value="F:zinc ion binding"/>
    <property type="evidence" value="ECO:0007669"/>
    <property type="project" value="UniProtKB-KW"/>
</dbReference>
<dbReference type="FunFam" id="1.10.357.50:FF:000001">
    <property type="entry name" value="Protein unc-13 homolog B"/>
    <property type="match status" value="1"/>
</dbReference>
<dbReference type="InterPro" id="IPR014770">
    <property type="entry name" value="Munc13_1"/>
</dbReference>
<dbReference type="PANTHER" id="PTHR10480:SF12">
    <property type="entry name" value="UNC-13, ISOFORM E"/>
    <property type="match status" value="1"/>
</dbReference>
<sequence length="2110" mass="243276">MSLLNIKVKMARYIGDQAPQFSTYATLKLQNVKCTTVTVKGANPCWQQDFLFETNDVNTGLLVEVWRRGFLLDYAIGYHMVSLPTVRYSNEDGEGDWVSLDAELEMSDGVVTGTRCPTGHYLLIDARFELPFDNDEICDIVDYQKKLEILNTFEQDSRFEDVSAQFQPYGQSAGNSEDSDYTSDFNYPICQQQANSSASQFRNLADQLEMSPCSSPEHPNTRSQNLFGSQRFEERRVPEDDLYYNSRPNNYKDHKRRKNNYKVGTSEWYDEGSSTTFHDQERFVTSSRHSCKKHVSKYHQRKINKNRRSSLERQTSVYRRNYFDQYYDNGDQFEPYDNKQNCEQVIPYGSGKYYNNEPSEEIYNYDNSYSYADQKEEDSQWDGGGVGEYYYSPGSSSDTQQLKTTYPVQQEVDEENEEVYFSPNQSYEDRHYHETPYEISPPVPAQRHKQLPEIPTKKTPYMKYYSNPSYYNDQTTSTKKMLPQIPHSRIKPSPSLPQTYQKIQRKTSFDQRSNSLDHKDGEDYACNEMIKGQFEEYNDGYYNDNINLQQENLQYTQNNSISMANMNNDYESQNLNVEEKKEEGEGFNRRDTFMKFYQRTVKHLENPRSFFQQHTDSAESHEEHKEESFETAVSSVSTSNRRWIQDISSSKTNSYEQYKPKEDTPSSGVHTFRPQQSTESYQEELLPAQDHNDEPESPRVLPDVPPAKVSADMYSPVKHFSPSISQQQQLQQQQQEQIQQQLQQQKQLHQQQLQQQQDSIEEPEDEDQLDLHEDEKELSIDDTRPPEQTAPEEKSNLARMRWHKAYNKIVHQLNNGRGSGENINRANGHPGDNPFYSNIDSMPDIRPRRKSIPLVSELVLKTMAATKRNAGLASGVPRPTLNDEELKMHVYKKALQALIYPISSTTPHNFVSWTATSPTYCYECEGLLWGIARQGVRCTECGVKCHEKCKELLNADCLQRAAEKSSKHGAEDKAISIIQAMKDRMLQRERDHPEIFELIRSVFGVEEKSHQGHIKAVKQSVLDGTCKWSAKIAITVKCAQGLIAKDKSGTSDPYVTVQVGKVKKRTRTMPQELNPVWNEKFYFECHNSSDRIKVRVWDEDNDLKSRLRQKLTRESDDFLGQTIIEVRTLSGEMDVWYNLEKRTDKSAVSGAIRLHINVEIKGEEKVAPYHIQYTCLHENLFHSLCENNAGIVHLPQAKGEDGWKLYFESPAQDIVDEFAMRYGIESIYQAMTHFHCLSTKYLCPGVPAVMSTLLANINAYYAHTTSSSAVSASDRFAASNFGKEKFVKLLDQLHNSLRIDLSMYRNNFPASSQEKLMDLKSTVDLLTSITFFRMKVQELSSPPRASTVVKDCVKACLRSTYQFLFANCYDLYGREYQTDPNEKRDEDTGPKLDDLGFWDKLVALVASVIEEDRNSYAPVLSQFPAELNIGQLSAATMWSFFAVDMKYALEEHETHRLCKTSAYMNLHFKVKWLFTNYVKDAPPYKDAIPEYPSWFEPFVMQWLNENDDVSLEYLHGAFNRDKKDGFQRSSEHALFSNSVVDVFTQLTQCFGVISKLECPDPEISNRYMKRLAKTIVKVLLAYVDIVQKEFDAKELDERTACILMNNIQQLRVQLTKMFESMGGKQLEEDATDILNDLQTQLLKALDELSGKFGKSLEPQIKKSVKELGELLQSIKGGSQNPQQVSMMEVDEILRPLMDLMDGSLSLFAQTCEKPVLKRILRELWKLVIRILERSVVLPPMMDKSMILKNLSENARSLAANARIEDMSRLIRNHMAGKQDVKNALTGVMDMEKNLNPKQCRVLEAALKTIKTYFHAGGNGLKKKYLDKSSDLLSLCYALSLYTRSTDELIKTFVLSQLHQVPQKNDPLPRQPSLMSGTEVKDEMDEMDYDEDDETEEEEALDEAEEDVKSMGSRMEKLFEISRRPLQENYVYEEPYGEISINVYIETHPTNNEFKLTVTVVAANTLVWPTTGMFRPFVEVNLIGPRLADKKRKQSTKSKSGSWSPRYNEAFVFSISAIEDLECYELHFCVKDYCFAREDRLVGVAVLQMRHVPIMVRTGEWLGLGRRIQMNETGWTILRILSQRYNDDVAKEFVKLKSETRQEDQSSVQGS</sequence>
<dbReference type="Gene3D" id="1.10.357.50">
    <property type="match status" value="1"/>
</dbReference>
<dbReference type="GO" id="GO:0017075">
    <property type="term" value="F:syntaxin-1 binding"/>
    <property type="evidence" value="ECO:0007669"/>
    <property type="project" value="TreeGrafter"/>
</dbReference>
<feature type="domain" description="MHD2" evidence="11">
    <location>
        <begin position="1690"/>
        <end position="1852"/>
    </location>
</feature>
<dbReference type="GO" id="GO:0005516">
    <property type="term" value="F:calmodulin binding"/>
    <property type="evidence" value="ECO:0007669"/>
    <property type="project" value="TreeGrafter"/>
</dbReference>
<keyword evidence="6" id="KW-0175">Coiled coil</keyword>
<dbReference type="GO" id="GO:0016082">
    <property type="term" value="P:synaptic vesicle priming"/>
    <property type="evidence" value="ECO:0007669"/>
    <property type="project" value="TreeGrafter"/>
</dbReference>
<gene>
    <name evidence="13" type="primary">LOC112684807</name>
</gene>
<dbReference type="InterPro" id="IPR027080">
    <property type="entry name" value="Unc-13"/>
</dbReference>
<dbReference type="GO" id="GO:0098831">
    <property type="term" value="C:presynaptic active zone cytoplasmic component"/>
    <property type="evidence" value="ECO:0007669"/>
    <property type="project" value="TreeGrafter"/>
</dbReference>
<dbReference type="GO" id="GO:0042734">
    <property type="term" value="C:presynaptic membrane"/>
    <property type="evidence" value="ECO:0007669"/>
    <property type="project" value="TreeGrafter"/>
</dbReference>
<dbReference type="PROSITE" id="PS51258">
    <property type="entry name" value="MHD1"/>
    <property type="match status" value="1"/>
</dbReference>
<dbReference type="Gene3D" id="1.20.58.1100">
    <property type="match status" value="1"/>
</dbReference>
<feature type="compositionally biased region" description="Basic and acidic residues" evidence="7">
    <location>
        <begin position="776"/>
        <end position="796"/>
    </location>
</feature>
<dbReference type="PROSITE" id="PS50081">
    <property type="entry name" value="ZF_DAG_PE_2"/>
    <property type="match status" value="1"/>
</dbReference>
<evidence type="ECO:0000313" key="13">
    <source>
        <dbReference type="RefSeq" id="XP_025412275.1"/>
    </source>
</evidence>
<keyword evidence="5" id="KW-0106">Calcium</keyword>
<feature type="domain" description="MHD1" evidence="10">
    <location>
        <begin position="1443"/>
        <end position="1586"/>
    </location>
</feature>
<dbReference type="PRINTS" id="PR00360">
    <property type="entry name" value="C2DOMAIN"/>
</dbReference>
<feature type="region of interest" description="Disordered" evidence="7">
    <location>
        <begin position="814"/>
        <end position="842"/>
    </location>
</feature>
<dbReference type="SMART" id="SM00239">
    <property type="entry name" value="C2"/>
    <property type="match status" value="3"/>
</dbReference>
<dbReference type="CDD" id="cd04027">
    <property type="entry name" value="C2B_Munc13"/>
    <property type="match status" value="1"/>
</dbReference>
<feature type="domain" description="C2" evidence="8">
    <location>
        <begin position="1010"/>
        <end position="1137"/>
    </location>
</feature>
<dbReference type="InterPro" id="IPR002219">
    <property type="entry name" value="PKC_DAG/PE"/>
</dbReference>
<evidence type="ECO:0000259" key="10">
    <source>
        <dbReference type="PROSITE" id="PS51258"/>
    </source>
</evidence>
<dbReference type="InterPro" id="IPR035892">
    <property type="entry name" value="C2_domain_sf"/>
</dbReference>
<dbReference type="Pfam" id="PF00168">
    <property type="entry name" value="C2"/>
    <property type="match status" value="3"/>
</dbReference>
<feature type="region of interest" description="Disordered" evidence="7">
    <location>
        <begin position="1862"/>
        <end position="1906"/>
    </location>
</feature>
<dbReference type="GO" id="GO:0031594">
    <property type="term" value="C:neuromuscular junction"/>
    <property type="evidence" value="ECO:0007669"/>
    <property type="project" value="TreeGrafter"/>
</dbReference>
<dbReference type="GO" id="GO:0061789">
    <property type="term" value="P:dense core granule priming"/>
    <property type="evidence" value="ECO:0007669"/>
    <property type="project" value="TreeGrafter"/>
</dbReference>
<dbReference type="Proteomes" id="UP000694846">
    <property type="component" value="Unplaced"/>
</dbReference>
<dbReference type="GO" id="GO:0043195">
    <property type="term" value="C:terminal bouton"/>
    <property type="evidence" value="ECO:0007669"/>
    <property type="project" value="TreeGrafter"/>
</dbReference>
<dbReference type="PANTHER" id="PTHR10480">
    <property type="entry name" value="PROTEIN UNC-13 HOMOLOG"/>
    <property type="match status" value="1"/>
</dbReference>
<evidence type="ECO:0000256" key="3">
    <source>
        <dbReference type="ARBA" id="ARBA00022771"/>
    </source>
</evidence>
<keyword evidence="12" id="KW-1185">Reference proteome</keyword>
<dbReference type="Gene3D" id="3.30.60.20">
    <property type="match status" value="1"/>
</dbReference>
<dbReference type="GO" id="GO:0019992">
    <property type="term" value="F:diacylglycerol binding"/>
    <property type="evidence" value="ECO:0007669"/>
    <property type="project" value="InterPro"/>
</dbReference>
<dbReference type="GO" id="GO:0005543">
    <property type="term" value="F:phospholipid binding"/>
    <property type="evidence" value="ECO:0007669"/>
    <property type="project" value="InterPro"/>
</dbReference>
<dbReference type="PROSITE" id="PS51259">
    <property type="entry name" value="MHD2"/>
    <property type="match status" value="1"/>
</dbReference>
<dbReference type="Pfam" id="PF00130">
    <property type="entry name" value="C1_1"/>
    <property type="match status" value="1"/>
</dbReference>
<dbReference type="FunFam" id="2.60.40.150:FF:000014">
    <property type="entry name" value="protein unc-13 homolog B"/>
    <property type="match status" value="1"/>
</dbReference>
<feature type="compositionally biased region" description="Basic and acidic residues" evidence="7">
    <location>
        <begin position="616"/>
        <end position="628"/>
    </location>
</feature>
<feature type="domain" description="Phorbol-ester/DAG-type" evidence="9">
    <location>
        <begin position="907"/>
        <end position="957"/>
    </location>
</feature>
<evidence type="ECO:0000256" key="1">
    <source>
        <dbReference type="ARBA" id="ARBA00022723"/>
    </source>
</evidence>
<evidence type="ECO:0000256" key="7">
    <source>
        <dbReference type="SAM" id="MobiDB-lite"/>
    </source>
</evidence>
<dbReference type="GO" id="GO:0030672">
    <property type="term" value="C:synaptic vesicle membrane"/>
    <property type="evidence" value="ECO:0007669"/>
    <property type="project" value="TreeGrafter"/>
</dbReference>
<dbReference type="InterPro" id="IPR014772">
    <property type="entry name" value="Munc13_dom-2"/>
</dbReference>
<dbReference type="GO" id="GO:0035249">
    <property type="term" value="P:synaptic transmission, glutamatergic"/>
    <property type="evidence" value="ECO:0007669"/>
    <property type="project" value="TreeGrafter"/>
</dbReference>
<dbReference type="InterPro" id="IPR010439">
    <property type="entry name" value="MUN_dom"/>
</dbReference>
<dbReference type="SUPFAM" id="SSF57889">
    <property type="entry name" value="Cysteine-rich domain"/>
    <property type="match status" value="1"/>
</dbReference>
<keyword evidence="3" id="KW-0863">Zinc-finger</keyword>
<dbReference type="Pfam" id="PF06292">
    <property type="entry name" value="MUN"/>
    <property type="match status" value="1"/>
</dbReference>
<feature type="compositionally biased region" description="Polar residues" evidence="7">
    <location>
        <begin position="814"/>
        <end position="825"/>
    </location>
</feature>
<dbReference type="GO" id="GO:0016081">
    <property type="term" value="P:synaptic vesicle docking"/>
    <property type="evidence" value="ECO:0007669"/>
    <property type="project" value="TreeGrafter"/>
</dbReference>
<protein>
    <submittedName>
        <fullName evidence="13">Protein unc-13 homolog B isoform X6</fullName>
    </submittedName>
</protein>